<dbReference type="PANTHER" id="PTHR30543">
    <property type="entry name" value="CHROMATE REDUCTASE"/>
    <property type="match status" value="1"/>
</dbReference>
<evidence type="ECO:0000313" key="3">
    <source>
        <dbReference type="Proteomes" id="UP000637980"/>
    </source>
</evidence>
<proteinExistence type="predicted"/>
<reference evidence="3" key="1">
    <citation type="journal article" date="2019" name="Int. J. Syst. Evol. Microbiol.">
        <title>The Global Catalogue of Microorganisms (GCM) 10K type strain sequencing project: providing services to taxonomists for standard genome sequencing and annotation.</title>
        <authorList>
            <consortium name="The Broad Institute Genomics Platform"/>
            <consortium name="The Broad Institute Genome Sequencing Center for Infectious Disease"/>
            <person name="Wu L."/>
            <person name="Ma J."/>
        </authorList>
    </citation>
    <scope>NUCLEOTIDE SEQUENCE [LARGE SCALE GENOMIC DNA]</scope>
    <source>
        <strain evidence="3">KCTC 12861</strain>
    </source>
</reference>
<dbReference type="InterPro" id="IPR050712">
    <property type="entry name" value="NAD(P)H-dep_reductase"/>
</dbReference>
<dbReference type="InterPro" id="IPR005025">
    <property type="entry name" value="FMN_Rdtase-like_dom"/>
</dbReference>
<evidence type="ECO:0000259" key="1">
    <source>
        <dbReference type="Pfam" id="PF03358"/>
    </source>
</evidence>
<dbReference type="Proteomes" id="UP000637980">
    <property type="component" value="Unassembled WGS sequence"/>
</dbReference>
<comment type="caution">
    <text evidence="2">The sequence shown here is derived from an EMBL/GenBank/DDBJ whole genome shotgun (WGS) entry which is preliminary data.</text>
</comment>
<dbReference type="Gene3D" id="3.40.50.360">
    <property type="match status" value="1"/>
</dbReference>
<dbReference type="SUPFAM" id="SSF52218">
    <property type="entry name" value="Flavoproteins"/>
    <property type="match status" value="1"/>
</dbReference>
<sequence>MKLIALAASNSKRSINKKLATYAASLVEDAEVEVLDINDFDLPLFSEDKEQELGHPQAAKDFLAKIAEADALVISFAEHNGSYTAAYKNLYDWASRIEQKVYQNTPAVFLSTSPGPGGASSVLNAAVTSAPFTGADLKASLSIASFYDKFDLDANALRDTAAINELHSAVQHLTLVTA</sequence>
<evidence type="ECO:0000313" key="2">
    <source>
        <dbReference type="EMBL" id="GHB32100.1"/>
    </source>
</evidence>
<dbReference type="PANTHER" id="PTHR30543:SF21">
    <property type="entry name" value="NAD(P)H-DEPENDENT FMN REDUCTASE LOT6"/>
    <property type="match status" value="1"/>
</dbReference>
<feature type="domain" description="NADPH-dependent FMN reductase-like" evidence="1">
    <location>
        <begin position="1"/>
        <end position="128"/>
    </location>
</feature>
<dbReference type="Pfam" id="PF03358">
    <property type="entry name" value="FMN_red"/>
    <property type="match status" value="1"/>
</dbReference>
<accession>A0ABQ3ECK5</accession>
<dbReference type="InterPro" id="IPR029039">
    <property type="entry name" value="Flavoprotein-like_sf"/>
</dbReference>
<name>A0ABQ3ECK5_9HYPH</name>
<organism evidence="2 3">
    <name type="scientific">Pseudovibrio japonicus</name>
    <dbReference type="NCBI Taxonomy" id="366534"/>
    <lineage>
        <taxon>Bacteria</taxon>
        <taxon>Pseudomonadati</taxon>
        <taxon>Pseudomonadota</taxon>
        <taxon>Alphaproteobacteria</taxon>
        <taxon>Hyphomicrobiales</taxon>
        <taxon>Stappiaceae</taxon>
        <taxon>Pseudovibrio</taxon>
    </lineage>
</organism>
<protein>
    <submittedName>
        <fullName evidence="2">FMN reductase</fullName>
    </submittedName>
</protein>
<keyword evidence="3" id="KW-1185">Reference proteome</keyword>
<dbReference type="EMBL" id="BMXE01000003">
    <property type="protein sequence ID" value="GHB32100.1"/>
    <property type="molecule type" value="Genomic_DNA"/>
</dbReference>
<dbReference type="RefSeq" id="WP_189436723.1">
    <property type="nucleotide sequence ID" value="NZ_BMXE01000003.1"/>
</dbReference>
<gene>
    <name evidence="2" type="ORF">GCM10007094_21090</name>
</gene>